<dbReference type="NCBIfam" id="TIGR01460">
    <property type="entry name" value="HAD-SF-IIA"/>
    <property type="match status" value="1"/>
</dbReference>
<dbReference type="Proteomes" id="UP000295184">
    <property type="component" value="Unassembled WGS sequence"/>
</dbReference>
<feature type="binding site" evidence="4">
    <location>
        <position position="13"/>
    </location>
    <ligand>
        <name>Mg(2+)</name>
        <dbReference type="ChEBI" id="CHEBI:18420"/>
    </ligand>
</feature>
<feature type="active site" description="Proton donor" evidence="2">
    <location>
        <position position="15"/>
    </location>
</feature>
<dbReference type="InterPro" id="IPR006357">
    <property type="entry name" value="HAD-SF_hydro_IIA"/>
</dbReference>
<dbReference type="EC" id="3.1.3.-" evidence="1"/>
<dbReference type="InterPro" id="IPR023214">
    <property type="entry name" value="HAD_sf"/>
</dbReference>
<name>A0A4R1R1F2_9FIRM</name>
<evidence type="ECO:0000313" key="5">
    <source>
        <dbReference type="EMBL" id="TCL59122.1"/>
    </source>
</evidence>
<dbReference type="RefSeq" id="WP_242868481.1">
    <property type="nucleotide sequence ID" value="NZ_CABKVM010000019.1"/>
</dbReference>
<evidence type="ECO:0000256" key="2">
    <source>
        <dbReference type="PIRSR" id="PIRSR000915-1"/>
    </source>
</evidence>
<organism evidence="5 6">
    <name type="scientific">Allofournierella massiliensis</name>
    <dbReference type="NCBI Taxonomy" id="1650663"/>
    <lineage>
        <taxon>Bacteria</taxon>
        <taxon>Bacillati</taxon>
        <taxon>Bacillota</taxon>
        <taxon>Clostridia</taxon>
        <taxon>Eubacteriales</taxon>
        <taxon>Oscillospiraceae</taxon>
        <taxon>Allofournierella</taxon>
    </lineage>
</organism>
<dbReference type="AlphaFoldDB" id="A0A4R1R1F2"/>
<dbReference type="SFLD" id="SFLDG01129">
    <property type="entry name" value="C1.5:_HAD__Beta-PGM__Phosphata"/>
    <property type="match status" value="1"/>
</dbReference>
<dbReference type="SFLD" id="SFLDS00003">
    <property type="entry name" value="Haloacid_Dehalogenase"/>
    <property type="match status" value="1"/>
</dbReference>
<dbReference type="PANTHER" id="PTHR19288">
    <property type="entry name" value="4-NITROPHENYLPHOSPHATASE-RELATED"/>
    <property type="match status" value="1"/>
</dbReference>
<keyword evidence="1 4" id="KW-0460">Magnesium</keyword>
<protein>
    <recommendedName>
        <fullName evidence="1">Acid sugar phosphatase</fullName>
        <ecNumber evidence="1">3.1.3.-</ecNumber>
    </recommendedName>
</protein>
<dbReference type="Gene3D" id="3.40.50.1000">
    <property type="entry name" value="HAD superfamily/HAD-like"/>
    <property type="match status" value="2"/>
</dbReference>
<reference evidence="5 6" key="1">
    <citation type="submission" date="2019-03" db="EMBL/GenBank/DDBJ databases">
        <title>Genomic Encyclopedia of Type Strains, Phase IV (KMG-IV): sequencing the most valuable type-strain genomes for metagenomic binning, comparative biology and taxonomic classification.</title>
        <authorList>
            <person name="Goeker M."/>
        </authorList>
    </citation>
    <scope>NUCLEOTIDE SEQUENCE [LARGE SCALE GENOMIC DNA]</scope>
    <source>
        <strain evidence="5 6">DSM 100451</strain>
    </source>
</reference>
<dbReference type="EMBL" id="SLUM01000006">
    <property type="protein sequence ID" value="TCL59122.1"/>
    <property type="molecule type" value="Genomic_DNA"/>
</dbReference>
<keyword evidence="1 4" id="KW-0479">Metal-binding</keyword>
<dbReference type="SUPFAM" id="SSF56784">
    <property type="entry name" value="HAD-like"/>
    <property type="match status" value="1"/>
</dbReference>
<dbReference type="Pfam" id="PF13242">
    <property type="entry name" value="Hydrolase_like"/>
    <property type="match status" value="1"/>
</dbReference>
<keyword evidence="5" id="KW-0378">Hydrolase</keyword>
<dbReference type="GO" id="GO:0005737">
    <property type="term" value="C:cytoplasm"/>
    <property type="evidence" value="ECO:0007669"/>
    <property type="project" value="TreeGrafter"/>
</dbReference>
<accession>A0A4R1R1F2</accession>
<comment type="cofactor">
    <cofactor evidence="4">
        <name>Mg(2+)</name>
        <dbReference type="ChEBI" id="CHEBI:18420"/>
    </cofactor>
    <text evidence="4">Divalent metal ions. Mg(2+) is the most effective.</text>
</comment>
<evidence type="ECO:0000256" key="3">
    <source>
        <dbReference type="PIRSR" id="PIRSR000915-2"/>
    </source>
</evidence>
<comment type="caution">
    <text evidence="5">The sequence shown here is derived from an EMBL/GenBank/DDBJ whole genome shotgun (WGS) entry which is preliminary data.</text>
</comment>
<dbReference type="PANTHER" id="PTHR19288:SF46">
    <property type="entry name" value="HALOACID DEHALOGENASE-LIKE HYDROLASE DOMAIN-CONTAINING PROTEIN 2"/>
    <property type="match status" value="1"/>
</dbReference>
<comment type="function">
    <text evidence="1">Catalyzes the dephosphorylation of 2-6 carbon acid sugars in vitro.</text>
</comment>
<proteinExistence type="inferred from homology"/>
<feature type="binding site" evidence="3">
    <location>
        <position position="188"/>
    </location>
    <ligand>
        <name>substrate</name>
    </ligand>
</feature>
<dbReference type="GO" id="GO:0016791">
    <property type="term" value="F:phosphatase activity"/>
    <property type="evidence" value="ECO:0007669"/>
    <property type="project" value="TreeGrafter"/>
</dbReference>
<dbReference type="InterPro" id="IPR036412">
    <property type="entry name" value="HAD-like_sf"/>
</dbReference>
<dbReference type="GO" id="GO:0046872">
    <property type="term" value="F:metal ion binding"/>
    <property type="evidence" value="ECO:0007669"/>
    <property type="project" value="UniProtKB-KW"/>
</dbReference>
<evidence type="ECO:0000256" key="4">
    <source>
        <dbReference type="PIRSR" id="PIRSR000915-3"/>
    </source>
</evidence>
<feature type="binding site" evidence="4">
    <location>
        <position position="213"/>
    </location>
    <ligand>
        <name>Mg(2+)</name>
        <dbReference type="ChEBI" id="CHEBI:18420"/>
    </ligand>
</feature>
<evidence type="ECO:0000256" key="1">
    <source>
        <dbReference type="PIRNR" id="PIRNR000915"/>
    </source>
</evidence>
<gene>
    <name evidence="5" type="ORF">EDD77_10635</name>
</gene>
<comment type="similarity">
    <text evidence="1">Belongs to the HAD-like hydrolase superfamily. NagD family.</text>
</comment>
<sequence>MEQLRQKKLFLLDIDGTICKGDGLIDGAGAFLEAIRQRGGQFIFITNNATRSTRDYIRFFRQLGVETSPDQYITAAYATIQYLKEHCAGRLIYGLATDSFLQECRENGIHITTSLQPGIDCVLVSYDNQLNYEKIKDVCRLLTEGEPEYIATNPDLVCPVEFGYLPDCGAICNMIETATDKRPRFIGKPEPAMVEYALQRTGCTPEETLVVGDRLYTDILCGVNAGVDTALVLSGEATLQDAAAFAHPPRFLFPSVKELAEAIVPTRSNAPAMKAVVQTGTAEACAG</sequence>
<feature type="active site" description="Nucleophile" evidence="2">
    <location>
        <position position="13"/>
    </location>
</feature>
<dbReference type="PIRSF" id="PIRSF000915">
    <property type="entry name" value="PGP-type_phosphatase"/>
    <property type="match status" value="1"/>
</dbReference>
<dbReference type="Pfam" id="PF13344">
    <property type="entry name" value="Hydrolase_6"/>
    <property type="match status" value="1"/>
</dbReference>
<dbReference type="STRING" id="1650663.GCA_001486665_03260"/>
<evidence type="ECO:0000313" key="6">
    <source>
        <dbReference type="Proteomes" id="UP000295184"/>
    </source>
</evidence>
<feature type="binding site" evidence="4">
    <location>
        <position position="15"/>
    </location>
    <ligand>
        <name>Mg(2+)</name>
        <dbReference type="ChEBI" id="CHEBI:18420"/>
    </ligand>
</feature>